<dbReference type="GO" id="GO:0016491">
    <property type="term" value="F:oxidoreductase activity"/>
    <property type="evidence" value="ECO:0007669"/>
    <property type="project" value="InterPro"/>
</dbReference>
<dbReference type="PANTHER" id="PTHR22893">
    <property type="entry name" value="NADH OXIDOREDUCTASE-RELATED"/>
    <property type="match status" value="1"/>
</dbReference>
<dbReference type="InterPro" id="IPR013785">
    <property type="entry name" value="Aldolase_TIM"/>
</dbReference>
<dbReference type="EMBL" id="ML769600">
    <property type="protein sequence ID" value="KAE9392248.1"/>
    <property type="molecule type" value="Genomic_DNA"/>
</dbReference>
<dbReference type="SUPFAM" id="SSF51395">
    <property type="entry name" value="FMN-linked oxidoreductases"/>
    <property type="match status" value="1"/>
</dbReference>
<dbReference type="OrthoDB" id="276546at2759"/>
<sequence>MSSKSTFTTPLFEPLQLGPLTLRNRVFMAALTRSRSVPTNVPNDVNVEYYRQRAQSAGLIVTEGTLVTQQGSEWPHAPGLWNKEQVAGWKKVTDAVHKEGAPIFAQLWHLGRASHPDAPEQKAAGQPVYAPSAIAARGGKFRFIPGEPGYVTAFFIRTSTLQPTEIDDPTKLIDLFEQGAINAKQAGFDGVELHGANGYLVHQFLDSTSNKRTDFMGWFCCQSVSIWSPDSGAANFCLCMPLDETIETFSYFISEIDKLGIAYINITRFVPDTDPEFDGSAEHDVIETYAHLVKNAKLFAGGGYTGEEAAAAVKDGKVDGVFFGMAWIAHPDVAKRFEYAKALDNEPDFMTLYGKNYGTLEEQKNGYVDYPAAQY</sequence>
<proteinExistence type="predicted"/>
<accession>A0A6A4H3H8</accession>
<dbReference type="InterPro" id="IPR001155">
    <property type="entry name" value="OxRdtase_FMN_N"/>
</dbReference>
<name>A0A6A4H3H8_9AGAR</name>
<protein>
    <submittedName>
        <fullName evidence="2">FMN-linked oxidoreductase</fullName>
    </submittedName>
</protein>
<dbReference type="GO" id="GO:0010181">
    <property type="term" value="F:FMN binding"/>
    <property type="evidence" value="ECO:0007669"/>
    <property type="project" value="InterPro"/>
</dbReference>
<dbReference type="Pfam" id="PF00724">
    <property type="entry name" value="Oxidored_FMN"/>
    <property type="match status" value="1"/>
</dbReference>
<evidence type="ECO:0000313" key="2">
    <source>
        <dbReference type="EMBL" id="KAE9392248.1"/>
    </source>
</evidence>
<gene>
    <name evidence="2" type="ORF">BT96DRAFT_944762</name>
</gene>
<feature type="domain" description="NADH:flavin oxidoreductase/NADH oxidase N-terminal" evidence="1">
    <location>
        <begin position="11"/>
        <end position="216"/>
    </location>
</feature>
<dbReference type="Gene3D" id="3.20.20.70">
    <property type="entry name" value="Aldolase class I"/>
    <property type="match status" value="2"/>
</dbReference>
<dbReference type="AlphaFoldDB" id="A0A6A4H3H8"/>
<keyword evidence="3" id="KW-1185">Reference proteome</keyword>
<evidence type="ECO:0000259" key="1">
    <source>
        <dbReference type="Pfam" id="PF00724"/>
    </source>
</evidence>
<reference evidence="2" key="1">
    <citation type="journal article" date="2019" name="Environ. Microbiol.">
        <title>Fungal ecological strategies reflected in gene transcription - a case study of two litter decomposers.</title>
        <authorList>
            <person name="Barbi F."/>
            <person name="Kohler A."/>
            <person name="Barry K."/>
            <person name="Baskaran P."/>
            <person name="Daum C."/>
            <person name="Fauchery L."/>
            <person name="Ihrmark K."/>
            <person name="Kuo A."/>
            <person name="LaButti K."/>
            <person name="Lipzen A."/>
            <person name="Morin E."/>
            <person name="Grigoriev I.V."/>
            <person name="Henrissat B."/>
            <person name="Lindahl B."/>
            <person name="Martin F."/>
        </authorList>
    </citation>
    <scope>NUCLEOTIDE SEQUENCE</scope>
    <source>
        <strain evidence="2">JB14</strain>
    </source>
</reference>
<evidence type="ECO:0000313" key="3">
    <source>
        <dbReference type="Proteomes" id="UP000799118"/>
    </source>
</evidence>
<dbReference type="InterPro" id="IPR045247">
    <property type="entry name" value="Oye-like"/>
</dbReference>
<organism evidence="2 3">
    <name type="scientific">Gymnopus androsaceus JB14</name>
    <dbReference type="NCBI Taxonomy" id="1447944"/>
    <lineage>
        <taxon>Eukaryota</taxon>
        <taxon>Fungi</taxon>
        <taxon>Dikarya</taxon>
        <taxon>Basidiomycota</taxon>
        <taxon>Agaricomycotina</taxon>
        <taxon>Agaricomycetes</taxon>
        <taxon>Agaricomycetidae</taxon>
        <taxon>Agaricales</taxon>
        <taxon>Marasmiineae</taxon>
        <taxon>Omphalotaceae</taxon>
        <taxon>Gymnopus</taxon>
    </lineage>
</organism>
<dbReference type="Proteomes" id="UP000799118">
    <property type="component" value="Unassembled WGS sequence"/>
</dbReference>
<dbReference type="PANTHER" id="PTHR22893:SF91">
    <property type="entry name" value="NADPH DEHYDROGENASE 2-RELATED"/>
    <property type="match status" value="1"/>
</dbReference>